<sequence>MDIDDDRIKIRHIPFDPLHPNRNQVQIAADALTGEPGILDAHAASPVVLRVTYDLFHTKLAHIEQALIELGLHLDAPLTYRIRRALWYYTEDTFRANLRDDHNQIDCTKKVFATRYDALDHSLRDHRPEHWRRYL</sequence>
<gene>
    <name evidence="1" type="ORF">ABC977_11465</name>
</gene>
<reference evidence="1 2" key="1">
    <citation type="submission" date="2024-05" db="EMBL/GenBank/DDBJ databases">
        <title>Genome Sequence and Characterization of the New Strain Purple Sulfur Bacterium of Genus Thioalkalicoccus.</title>
        <authorList>
            <person name="Bryantseva I.A."/>
            <person name="Kyndt J.A."/>
            <person name="Imhoff J.F."/>
        </authorList>
    </citation>
    <scope>NUCLEOTIDE SEQUENCE [LARGE SCALE GENOMIC DNA]</scope>
    <source>
        <strain evidence="1 2">Um2</strain>
    </source>
</reference>
<organism evidence="1 2">
    <name type="scientific">Thioalkalicoccus limnaeus</name>
    <dbReference type="NCBI Taxonomy" id="120681"/>
    <lineage>
        <taxon>Bacteria</taxon>
        <taxon>Pseudomonadati</taxon>
        <taxon>Pseudomonadota</taxon>
        <taxon>Gammaproteobacteria</taxon>
        <taxon>Chromatiales</taxon>
        <taxon>Chromatiaceae</taxon>
        <taxon>Thioalkalicoccus</taxon>
    </lineage>
</organism>
<evidence type="ECO:0000313" key="1">
    <source>
        <dbReference type="EMBL" id="MEY6433022.1"/>
    </source>
</evidence>
<name>A0ABV4BEQ6_9GAMM</name>
<accession>A0ABV4BEQ6</accession>
<keyword evidence="2" id="KW-1185">Reference proteome</keyword>
<protein>
    <submittedName>
        <fullName evidence="1">Uncharacterized protein</fullName>
    </submittedName>
</protein>
<dbReference type="RefSeq" id="WP_369667405.1">
    <property type="nucleotide sequence ID" value="NZ_JBDKXB010000014.1"/>
</dbReference>
<comment type="caution">
    <text evidence="1">The sequence shown here is derived from an EMBL/GenBank/DDBJ whole genome shotgun (WGS) entry which is preliminary data.</text>
</comment>
<dbReference type="Proteomes" id="UP001564408">
    <property type="component" value="Unassembled WGS sequence"/>
</dbReference>
<dbReference type="EMBL" id="JBDKXB010000014">
    <property type="protein sequence ID" value="MEY6433022.1"/>
    <property type="molecule type" value="Genomic_DNA"/>
</dbReference>
<evidence type="ECO:0000313" key="2">
    <source>
        <dbReference type="Proteomes" id="UP001564408"/>
    </source>
</evidence>
<proteinExistence type="predicted"/>